<dbReference type="EMBL" id="GIFK01000971">
    <property type="protein sequence ID" value="NBJ58674.1"/>
    <property type="molecule type" value="Transcribed_RNA"/>
</dbReference>
<feature type="compositionally biased region" description="Low complexity" evidence="1">
    <location>
        <begin position="17"/>
        <end position="30"/>
    </location>
</feature>
<evidence type="ECO:0000259" key="2">
    <source>
        <dbReference type="Pfam" id="PF09607"/>
    </source>
</evidence>
<organism evidence="3">
    <name type="scientific">Phlebotomus kandelakii</name>
    <dbReference type="NCBI Taxonomy" id="1109342"/>
    <lineage>
        <taxon>Eukaryota</taxon>
        <taxon>Metazoa</taxon>
        <taxon>Ecdysozoa</taxon>
        <taxon>Arthropoda</taxon>
        <taxon>Hexapoda</taxon>
        <taxon>Insecta</taxon>
        <taxon>Pterygota</taxon>
        <taxon>Neoptera</taxon>
        <taxon>Endopterygota</taxon>
        <taxon>Diptera</taxon>
        <taxon>Nematocera</taxon>
        <taxon>Psychodoidea</taxon>
        <taxon>Psychodidae</taxon>
        <taxon>Phlebotomus</taxon>
        <taxon>Larroussius</taxon>
    </lineage>
</organism>
<protein>
    <recommendedName>
        <fullName evidence="2">Brinker DNA-binding domain-containing protein</fullName>
    </recommendedName>
</protein>
<dbReference type="GO" id="GO:0043565">
    <property type="term" value="F:sequence-specific DNA binding"/>
    <property type="evidence" value="ECO:0007669"/>
    <property type="project" value="InterPro"/>
</dbReference>
<reference evidence="3" key="1">
    <citation type="submission" date="2019-10" db="EMBL/GenBank/DDBJ databases">
        <title>Short sand fly seasons in Tbilisi, Georgia, hinder development of host immunity to saliva of the visceral leishmaniasis vector Phlebotomus kandelakii.</title>
        <authorList>
            <person name="Oliveira F."/>
            <person name="Giorgobiani E."/>
            <person name="Guimaraes-Costa A.B."/>
            <person name="Abdeladhim M."/>
            <person name="Oristian J."/>
            <person name="Tskhvaradze L."/>
            <person name="Tsertsvadze N."/>
            <person name="Zakalashvili M."/>
            <person name="Valenzuela J.G."/>
            <person name="Kamhawi S."/>
        </authorList>
    </citation>
    <scope>NUCLEOTIDE SEQUENCE</scope>
    <source>
        <strain evidence="3">Wild-capture in Tbilisi</strain>
        <tissue evidence="3">Salivary glands</tissue>
    </source>
</reference>
<evidence type="ECO:0000256" key="1">
    <source>
        <dbReference type="SAM" id="MobiDB-lite"/>
    </source>
</evidence>
<name>A0A6B2E659_9DIPT</name>
<proteinExistence type="predicted"/>
<feature type="domain" description="Brinker DNA-binding" evidence="2">
    <location>
        <begin position="40"/>
        <end position="95"/>
    </location>
</feature>
<dbReference type="InterPro" id="IPR018586">
    <property type="entry name" value="Brinker_DNA-bd"/>
</dbReference>
<evidence type="ECO:0000313" key="3">
    <source>
        <dbReference type="EMBL" id="NBJ58674.1"/>
    </source>
</evidence>
<feature type="region of interest" description="Disordered" evidence="1">
    <location>
        <begin position="17"/>
        <end position="38"/>
    </location>
</feature>
<dbReference type="Gene3D" id="1.10.10.60">
    <property type="entry name" value="Homeodomain-like"/>
    <property type="match status" value="1"/>
</dbReference>
<dbReference type="InterPro" id="IPR010921">
    <property type="entry name" value="Trp_repressor/repl_initiator"/>
</dbReference>
<dbReference type="SUPFAM" id="SSF48295">
    <property type="entry name" value="TrpR-like"/>
    <property type="match status" value="1"/>
</dbReference>
<accession>A0A6B2E659</accession>
<sequence length="396" mass="43584">MAHGLSPLIKREIECKPSTASGSGSTSPKSVTLSGATKMGSRRIFTPQFKLQVLDSYRKDHDCKGNQRATARKYGIHRRQIQKWLQCESNLRSSVMQGAGGARAVIRDYAEAASVVPSLDGSRHSVVTLGFSTSTAPYAPDAHHDSSSSSISSSPVPGMASITPPVMYQPHPYMPPFDRTDAPIDLSMAHRIRNEPTDARVPAVKCEWRQEMRMPPCNYSSPPPVDLSSNKRKLSTSCSSVASTSSSSPSPNAVTPPKVVKLFKPYLSDGEDDSSDDVGDFKKSPTATNDPIIWSHHPCSSPLYENNLFAYDYNFYPSPPYNMAAAPPPYGDYMFSSWSPVDGAYSSGSSESGEWTPMNQHYSVDFKLKAIETYYHDVSCSTTKFPHQDKWLKQEE</sequence>
<dbReference type="Pfam" id="PF09607">
    <property type="entry name" value="BrkDBD"/>
    <property type="match status" value="1"/>
</dbReference>
<dbReference type="AlphaFoldDB" id="A0A6B2E659"/>